<accession>A0A4R3LWJ0</accession>
<gene>
    <name evidence="9" type="ORF">EDC64_10532</name>
</gene>
<evidence type="ECO:0000256" key="7">
    <source>
        <dbReference type="ARBA" id="ARBA00023211"/>
    </source>
</evidence>
<evidence type="ECO:0000313" key="9">
    <source>
        <dbReference type="EMBL" id="TCT05001.1"/>
    </source>
</evidence>
<evidence type="ECO:0000259" key="8">
    <source>
        <dbReference type="Pfam" id="PF01996"/>
    </source>
</evidence>
<organism evidence="9 10">
    <name type="scientific">Aquabacter spiritensis</name>
    <dbReference type="NCBI Taxonomy" id="933073"/>
    <lineage>
        <taxon>Bacteria</taxon>
        <taxon>Pseudomonadati</taxon>
        <taxon>Pseudomonadota</taxon>
        <taxon>Alphaproteobacteria</taxon>
        <taxon>Hyphomicrobiales</taxon>
        <taxon>Xanthobacteraceae</taxon>
        <taxon>Aquabacter</taxon>
    </lineage>
</organism>
<dbReference type="GO" id="GO:0005525">
    <property type="term" value="F:GTP binding"/>
    <property type="evidence" value="ECO:0007669"/>
    <property type="project" value="UniProtKB-KW"/>
</dbReference>
<keyword evidence="10" id="KW-1185">Reference proteome</keyword>
<dbReference type="InterPro" id="IPR002847">
    <property type="entry name" value="F420-0_gamma-glut_ligase-dom"/>
</dbReference>
<sequence length="255" mass="26657">MRTLAIHALEGMPGIRPGTDLADEILGAAARNGLRLADGDIVVIAQKIVSKAEGRSVRLEAIVPGAAAQALAHTTGKDPRLAELVLGESAAVLRARRNVVVVEHRLGHVMANAGVDRSNLDAAPDDEAVVLLLPEDPDRSAAALRDRLRAATGVRLGVVISDSFGRAWRLGTVGVALGLAGPPAVIDRRGEADLYGRPLQVTEIGFADAVAAAAVLVMGEGAEGCPVAVVRGQSWSESRQTARDGLRPRSEDMFR</sequence>
<evidence type="ECO:0000256" key="2">
    <source>
        <dbReference type="ARBA" id="ARBA00022723"/>
    </source>
</evidence>
<dbReference type="Gene3D" id="3.90.1660.10">
    <property type="entry name" value="CofE-like domain"/>
    <property type="match status" value="1"/>
</dbReference>
<dbReference type="SUPFAM" id="SSF144010">
    <property type="entry name" value="CofE-like"/>
    <property type="match status" value="1"/>
</dbReference>
<dbReference type="Pfam" id="PF01996">
    <property type="entry name" value="F420_ligase"/>
    <property type="match status" value="1"/>
</dbReference>
<keyword evidence="5" id="KW-0630">Potassium</keyword>
<dbReference type="OrthoDB" id="9788295at2"/>
<keyword evidence="6" id="KW-0342">GTP-binding</keyword>
<keyword evidence="3" id="KW-0547">Nucleotide-binding</keyword>
<dbReference type="Proteomes" id="UP000294664">
    <property type="component" value="Unassembled WGS sequence"/>
</dbReference>
<evidence type="ECO:0000256" key="1">
    <source>
        <dbReference type="ARBA" id="ARBA00022598"/>
    </source>
</evidence>
<dbReference type="EMBL" id="SMAI01000005">
    <property type="protein sequence ID" value="TCT05001.1"/>
    <property type="molecule type" value="Genomic_DNA"/>
</dbReference>
<dbReference type="Gene3D" id="3.30.1330.100">
    <property type="entry name" value="CofE-like"/>
    <property type="match status" value="1"/>
</dbReference>
<dbReference type="PANTHER" id="PTHR47917">
    <property type="match status" value="1"/>
</dbReference>
<comment type="caution">
    <text evidence="9">The sequence shown here is derived from an EMBL/GenBank/DDBJ whole genome shotgun (WGS) entry which is preliminary data.</text>
</comment>
<evidence type="ECO:0000256" key="6">
    <source>
        <dbReference type="ARBA" id="ARBA00023134"/>
    </source>
</evidence>
<feature type="domain" description="Coenzyme F420:L-glutamate ligase-like" evidence="8">
    <location>
        <begin position="12"/>
        <end position="232"/>
    </location>
</feature>
<dbReference type="GO" id="GO:0046872">
    <property type="term" value="F:metal ion binding"/>
    <property type="evidence" value="ECO:0007669"/>
    <property type="project" value="UniProtKB-KW"/>
</dbReference>
<dbReference type="NCBIfam" id="TIGR01916">
    <property type="entry name" value="F420_cofE"/>
    <property type="match status" value="1"/>
</dbReference>
<reference evidence="9 10" key="1">
    <citation type="submission" date="2019-03" db="EMBL/GenBank/DDBJ databases">
        <title>Genomic Encyclopedia of Type Strains, Phase IV (KMG-IV): sequencing the most valuable type-strain genomes for metagenomic binning, comparative biology and taxonomic classification.</title>
        <authorList>
            <person name="Goeker M."/>
        </authorList>
    </citation>
    <scope>NUCLEOTIDE SEQUENCE [LARGE SCALE GENOMIC DNA]</scope>
    <source>
        <strain evidence="9 10">DSM 9035</strain>
    </source>
</reference>
<evidence type="ECO:0000256" key="5">
    <source>
        <dbReference type="ARBA" id="ARBA00022958"/>
    </source>
</evidence>
<dbReference type="InterPro" id="IPR008225">
    <property type="entry name" value="F420-0_g-glutamyl_ligase"/>
</dbReference>
<protein>
    <submittedName>
        <fullName evidence="9">Coenzyme F420-0 gamma-glutamyl ligase</fullName>
    </submittedName>
</protein>
<keyword evidence="4" id="KW-0460">Magnesium</keyword>
<keyword evidence="1 9" id="KW-0436">Ligase</keyword>
<evidence type="ECO:0000256" key="3">
    <source>
        <dbReference type="ARBA" id="ARBA00022741"/>
    </source>
</evidence>
<evidence type="ECO:0000256" key="4">
    <source>
        <dbReference type="ARBA" id="ARBA00022842"/>
    </source>
</evidence>
<evidence type="ECO:0000313" key="10">
    <source>
        <dbReference type="Proteomes" id="UP000294664"/>
    </source>
</evidence>
<dbReference type="GO" id="GO:0052618">
    <property type="term" value="F:coenzyme F420-0:L-glutamate ligase activity"/>
    <property type="evidence" value="ECO:0007669"/>
    <property type="project" value="TreeGrafter"/>
</dbReference>
<dbReference type="PANTHER" id="PTHR47917:SF1">
    <property type="entry name" value="COENZYME F420:L-GLUTAMATE LIGASE"/>
    <property type="match status" value="1"/>
</dbReference>
<keyword evidence="2" id="KW-0479">Metal-binding</keyword>
<keyword evidence="7" id="KW-0464">Manganese</keyword>
<proteinExistence type="predicted"/>
<dbReference type="RefSeq" id="WP_132031091.1">
    <property type="nucleotide sequence ID" value="NZ_SMAI01000005.1"/>
</dbReference>
<dbReference type="AlphaFoldDB" id="A0A4R3LWJ0"/>
<name>A0A4R3LWJ0_9HYPH</name>